<name>A0ABV6RZC6_9GAMM</name>
<proteinExistence type="predicted"/>
<dbReference type="RefSeq" id="WP_386676243.1">
    <property type="nucleotide sequence ID" value="NZ_JBHLTG010000012.1"/>
</dbReference>
<protein>
    <recommendedName>
        <fullName evidence="4">DUF3558 domain-containing protein</fullName>
    </recommendedName>
</protein>
<dbReference type="EMBL" id="JBHLTG010000012">
    <property type="protein sequence ID" value="MFC0682325.1"/>
    <property type="molecule type" value="Genomic_DNA"/>
</dbReference>
<feature type="region of interest" description="Disordered" evidence="1">
    <location>
        <begin position="1"/>
        <end position="26"/>
    </location>
</feature>
<organism evidence="2 3">
    <name type="scientific">Lysobacter korlensis</name>
    <dbReference type="NCBI Taxonomy" id="553636"/>
    <lineage>
        <taxon>Bacteria</taxon>
        <taxon>Pseudomonadati</taxon>
        <taxon>Pseudomonadota</taxon>
        <taxon>Gammaproteobacteria</taxon>
        <taxon>Lysobacterales</taxon>
        <taxon>Lysobacteraceae</taxon>
        <taxon>Lysobacter</taxon>
    </lineage>
</organism>
<accession>A0ABV6RZC6</accession>
<dbReference type="Proteomes" id="UP001589896">
    <property type="component" value="Unassembled WGS sequence"/>
</dbReference>
<evidence type="ECO:0008006" key="4">
    <source>
        <dbReference type="Google" id="ProtNLM"/>
    </source>
</evidence>
<evidence type="ECO:0000313" key="3">
    <source>
        <dbReference type="Proteomes" id="UP001589896"/>
    </source>
</evidence>
<evidence type="ECO:0000256" key="1">
    <source>
        <dbReference type="SAM" id="MobiDB-lite"/>
    </source>
</evidence>
<sequence length="420" mass="43094">MSMKPMLAHIPTGRSVNDSAGVDQSPPGAWRRVPDHNIGHHELVISPRQVAPIAGLALLLAGCAPTAATPTPGATADTTPSATPTPTPTPAAHTAPEPALDLACADLADPGAIDAALTDAVEPSGQPFADLSAGEGPLAYALPQLGGLNCHWSNGTPEYDDSGATNPDHVALHVLLLTDATADDTNGLGDGEQCHDAGGDGAVTCLREIMLGDRWLNVRAIGVRTDGGSAAALPTAGPLFDAVQSAVTSAADRETSWEPPADTLPIAGRCEQLIDGETLTGIFGTATPLVAGRNMGGWSLEAASWKRLDAMPCQLLFSSADSGVGIVSWLSGGDWAFPSADADAEVVEVDGLQGDDRLMVNCRETMAVQSCSADLAVGHSWVRVTTRAAEQDAPAAYDYEIAPRDSAVAVAEAILARLRA</sequence>
<keyword evidence="3" id="KW-1185">Reference proteome</keyword>
<feature type="region of interest" description="Disordered" evidence="1">
    <location>
        <begin position="69"/>
        <end position="95"/>
    </location>
</feature>
<evidence type="ECO:0000313" key="2">
    <source>
        <dbReference type="EMBL" id="MFC0682325.1"/>
    </source>
</evidence>
<comment type="caution">
    <text evidence="2">The sequence shown here is derived from an EMBL/GenBank/DDBJ whole genome shotgun (WGS) entry which is preliminary data.</text>
</comment>
<reference evidence="2 3" key="1">
    <citation type="submission" date="2024-09" db="EMBL/GenBank/DDBJ databases">
        <authorList>
            <person name="Sun Q."/>
            <person name="Mori K."/>
        </authorList>
    </citation>
    <scope>NUCLEOTIDE SEQUENCE [LARGE SCALE GENOMIC DNA]</scope>
    <source>
        <strain evidence="2 3">KCTC 23076</strain>
    </source>
</reference>
<feature type="compositionally biased region" description="Low complexity" evidence="1">
    <location>
        <begin position="69"/>
        <end position="82"/>
    </location>
</feature>
<gene>
    <name evidence="2" type="ORF">ACFFGH_31225</name>
</gene>